<accession>A0AAV6YWZ0</accession>
<evidence type="ECO:0000313" key="1">
    <source>
        <dbReference type="EMBL" id="KAG8541426.1"/>
    </source>
</evidence>
<organism evidence="1 2">
    <name type="scientific">Engystomops pustulosus</name>
    <name type="common">Tungara frog</name>
    <name type="synonym">Physalaemus pustulosus</name>
    <dbReference type="NCBI Taxonomy" id="76066"/>
    <lineage>
        <taxon>Eukaryota</taxon>
        <taxon>Metazoa</taxon>
        <taxon>Chordata</taxon>
        <taxon>Craniata</taxon>
        <taxon>Vertebrata</taxon>
        <taxon>Euteleostomi</taxon>
        <taxon>Amphibia</taxon>
        <taxon>Batrachia</taxon>
        <taxon>Anura</taxon>
        <taxon>Neobatrachia</taxon>
        <taxon>Hyloidea</taxon>
        <taxon>Leptodactylidae</taxon>
        <taxon>Leiuperinae</taxon>
        <taxon>Engystomops</taxon>
    </lineage>
</organism>
<protein>
    <submittedName>
        <fullName evidence="1">Uncharacterized protein</fullName>
    </submittedName>
</protein>
<comment type="caution">
    <text evidence="1">The sequence shown here is derived from an EMBL/GenBank/DDBJ whole genome shotgun (WGS) entry which is preliminary data.</text>
</comment>
<evidence type="ECO:0000313" key="2">
    <source>
        <dbReference type="Proteomes" id="UP000824782"/>
    </source>
</evidence>
<sequence>MWVGYSGLSLSFIGILSRFNMHITQKLYSEPYKLMESHSSATLHYILHSASAAWTEFFRIVGIFHNFTKILGRSKVSAEGLYLHLFPQTCLKTAYSQIAVIHPSKPSSTSIFIKK</sequence>
<reference evidence="1" key="1">
    <citation type="thesis" date="2020" institute="ProQuest LLC" country="789 East Eisenhower Parkway, Ann Arbor, MI, USA">
        <title>Comparative Genomics and Chromosome Evolution.</title>
        <authorList>
            <person name="Mudd A.B."/>
        </authorList>
    </citation>
    <scope>NUCLEOTIDE SEQUENCE</scope>
    <source>
        <strain evidence="1">237g6f4</strain>
        <tissue evidence="1">Blood</tissue>
    </source>
</reference>
<keyword evidence="2" id="KW-1185">Reference proteome</keyword>
<dbReference type="Proteomes" id="UP000824782">
    <property type="component" value="Unassembled WGS sequence"/>
</dbReference>
<dbReference type="AlphaFoldDB" id="A0AAV6YWZ0"/>
<dbReference type="EMBL" id="WNYA01007627">
    <property type="protein sequence ID" value="KAG8541426.1"/>
    <property type="molecule type" value="Genomic_DNA"/>
</dbReference>
<gene>
    <name evidence="1" type="ORF">GDO81_029087</name>
</gene>
<name>A0AAV6YWZ0_ENGPU</name>
<proteinExistence type="predicted"/>